<feature type="region of interest" description="Disordered" evidence="1">
    <location>
        <begin position="651"/>
        <end position="673"/>
    </location>
</feature>
<sequence length="772" mass="84089">MNFLSSTLGSLTGVTSASPFVILERIDLPEYPSIWVISQATRRSDGIKCTVFEFDARLPANRGRLPLARNMAKKLKTLRFPGVVKIIDVVETDTSLIVATERVTPLYRLLEDKTLKSESITWGLYSIVSCLKLINIEASSIHGNINVTSVFITESGDWKIGGFEVLTNTKDPSDSCVYTYGGLVPGNTNAPPEVAKSGWQILQNTQPINACDSWQLGALIANIFNILGKPVPTKLLANQRKLVANNPRLRPSFQQLLEQGRVPGGFFNTAAIEVTESLASITIFLQQADQRERFLHLLESAKSELPSSFIEREILPELIKSLEYGEGGSEVLATTLDIGQEMTDEAYKASLVPTIVKMYASPNRGIRIKLLESLPSYINNIDKRLLNDKVFVNLVSGFSDTEPALREMTVRSIIHLVHMLNDRNLNNDLLRYLAKTQNDPEPGIRTNTTICLGKISQYLSSGTRTGVLTTAFARALKDPFVYSRLAALKALSANAEIFSPQDCASKLVSAILPSIIDKDKTVREEAKACFSIYMERIEEYASTLPDSTEVTDLTQEPVAMDTTETINSKNTKSNTSENVFGYWGGSGDTDDAVVVPARPSAVIGGEIDRFPTPASIPSMAPSGTVTPARQSPLNDSNTRLSSLSLNNERAAGNAKTHTSTEVIPPAGDDEWGAGWGDDEELVIDSDDDSKTTDAFVDQPSFPVVTKPELKRFGSTKPPVVSRASSTISASSANSGNKKLGSLNLKGGKSVQRKKLELSAVDVQADDGWGDSW</sequence>
<organism evidence="3 4">
    <name type="scientific">Nadsonia fulvescens var. elongata DSM 6958</name>
    <dbReference type="NCBI Taxonomy" id="857566"/>
    <lineage>
        <taxon>Eukaryota</taxon>
        <taxon>Fungi</taxon>
        <taxon>Dikarya</taxon>
        <taxon>Ascomycota</taxon>
        <taxon>Saccharomycotina</taxon>
        <taxon>Dipodascomycetes</taxon>
        <taxon>Dipodascales</taxon>
        <taxon>Dipodascales incertae sedis</taxon>
        <taxon>Nadsonia</taxon>
    </lineage>
</organism>
<dbReference type="Gene3D" id="1.25.10.10">
    <property type="entry name" value="Leucine-rich Repeat Variant"/>
    <property type="match status" value="1"/>
</dbReference>
<dbReference type="SUPFAM" id="SSF48371">
    <property type="entry name" value="ARM repeat"/>
    <property type="match status" value="1"/>
</dbReference>
<dbReference type="InterPro" id="IPR011009">
    <property type="entry name" value="Kinase-like_dom_sf"/>
</dbReference>
<evidence type="ECO:0000313" key="4">
    <source>
        <dbReference type="Proteomes" id="UP000095009"/>
    </source>
</evidence>
<dbReference type="OrthoDB" id="447103at2759"/>
<dbReference type="GO" id="GO:0005737">
    <property type="term" value="C:cytoplasm"/>
    <property type="evidence" value="ECO:0007669"/>
    <property type="project" value="TreeGrafter"/>
</dbReference>
<name>A0A1E3PK92_9ASCO</name>
<feature type="region of interest" description="Disordered" evidence="1">
    <location>
        <begin position="711"/>
        <end position="745"/>
    </location>
</feature>
<dbReference type="Proteomes" id="UP000095009">
    <property type="component" value="Unassembled WGS sequence"/>
</dbReference>
<feature type="domain" description="Protein kinase" evidence="2">
    <location>
        <begin position="20"/>
        <end position="310"/>
    </location>
</feature>
<dbReference type="InterPro" id="IPR011989">
    <property type="entry name" value="ARM-like"/>
</dbReference>
<dbReference type="PANTHER" id="PTHR12984">
    <property type="entry name" value="SCY1-RELATED S/T PROTEIN KINASE-LIKE"/>
    <property type="match status" value="1"/>
</dbReference>
<protein>
    <submittedName>
        <fullName evidence="3">ARM repeat-containing protein</fullName>
    </submittedName>
</protein>
<evidence type="ECO:0000313" key="3">
    <source>
        <dbReference type="EMBL" id="ODQ65835.1"/>
    </source>
</evidence>
<feature type="compositionally biased region" description="Low complexity" evidence="1">
    <location>
        <begin position="721"/>
        <end position="745"/>
    </location>
</feature>
<gene>
    <name evidence="3" type="ORF">NADFUDRAFT_51112</name>
</gene>
<evidence type="ECO:0000259" key="2">
    <source>
        <dbReference type="PROSITE" id="PS50011"/>
    </source>
</evidence>
<dbReference type="InterPro" id="IPR000719">
    <property type="entry name" value="Prot_kinase_dom"/>
</dbReference>
<keyword evidence="4" id="KW-1185">Reference proteome</keyword>
<dbReference type="InterPro" id="IPR016024">
    <property type="entry name" value="ARM-type_fold"/>
</dbReference>
<dbReference type="GO" id="GO:0006409">
    <property type="term" value="P:tRNA export from nucleus"/>
    <property type="evidence" value="ECO:0007669"/>
    <property type="project" value="TreeGrafter"/>
</dbReference>
<reference evidence="3 4" key="1">
    <citation type="journal article" date="2016" name="Proc. Natl. Acad. Sci. U.S.A.">
        <title>Comparative genomics of biotechnologically important yeasts.</title>
        <authorList>
            <person name="Riley R."/>
            <person name="Haridas S."/>
            <person name="Wolfe K.H."/>
            <person name="Lopes M.R."/>
            <person name="Hittinger C.T."/>
            <person name="Goeker M."/>
            <person name="Salamov A.A."/>
            <person name="Wisecaver J.H."/>
            <person name="Long T.M."/>
            <person name="Calvey C.H."/>
            <person name="Aerts A.L."/>
            <person name="Barry K.W."/>
            <person name="Choi C."/>
            <person name="Clum A."/>
            <person name="Coughlan A.Y."/>
            <person name="Deshpande S."/>
            <person name="Douglass A.P."/>
            <person name="Hanson S.J."/>
            <person name="Klenk H.-P."/>
            <person name="LaButti K.M."/>
            <person name="Lapidus A."/>
            <person name="Lindquist E.A."/>
            <person name="Lipzen A.M."/>
            <person name="Meier-Kolthoff J.P."/>
            <person name="Ohm R.A."/>
            <person name="Otillar R.P."/>
            <person name="Pangilinan J.L."/>
            <person name="Peng Y."/>
            <person name="Rokas A."/>
            <person name="Rosa C.A."/>
            <person name="Scheuner C."/>
            <person name="Sibirny A.A."/>
            <person name="Slot J.C."/>
            <person name="Stielow J.B."/>
            <person name="Sun H."/>
            <person name="Kurtzman C.P."/>
            <person name="Blackwell M."/>
            <person name="Grigoriev I.V."/>
            <person name="Jeffries T.W."/>
        </authorList>
    </citation>
    <scope>NUCLEOTIDE SEQUENCE [LARGE SCALE GENOMIC DNA]</scope>
    <source>
        <strain evidence="3 4">DSM 6958</strain>
    </source>
</reference>
<dbReference type="PANTHER" id="PTHR12984:SF3">
    <property type="entry name" value="N-TERMINAL KINASE-LIKE PROTEIN"/>
    <property type="match status" value="1"/>
</dbReference>
<dbReference type="AlphaFoldDB" id="A0A1E3PK92"/>
<dbReference type="Gene3D" id="3.30.200.20">
    <property type="entry name" value="Phosphorylase Kinase, domain 1"/>
    <property type="match status" value="1"/>
</dbReference>
<feature type="region of interest" description="Disordered" evidence="1">
    <location>
        <begin position="616"/>
        <end position="637"/>
    </location>
</feature>
<dbReference type="PROSITE" id="PS50011">
    <property type="entry name" value="PROTEIN_KINASE_DOM"/>
    <property type="match status" value="1"/>
</dbReference>
<accession>A0A1E3PK92</accession>
<dbReference type="EMBL" id="KV454409">
    <property type="protein sequence ID" value="ODQ65835.1"/>
    <property type="molecule type" value="Genomic_DNA"/>
</dbReference>
<dbReference type="SUPFAM" id="SSF56112">
    <property type="entry name" value="Protein kinase-like (PK-like)"/>
    <property type="match status" value="1"/>
</dbReference>
<dbReference type="InterPro" id="IPR051177">
    <property type="entry name" value="CIK-Related_Protein"/>
</dbReference>
<proteinExistence type="predicted"/>
<evidence type="ECO:0000256" key="1">
    <source>
        <dbReference type="SAM" id="MobiDB-lite"/>
    </source>
</evidence>
<feature type="compositionally biased region" description="Polar residues" evidence="1">
    <location>
        <begin position="621"/>
        <end position="632"/>
    </location>
</feature>
<dbReference type="GO" id="GO:0005524">
    <property type="term" value="F:ATP binding"/>
    <property type="evidence" value="ECO:0007669"/>
    <property type="project" value="InterPro"/>
</dbReference>
<dbReference type="Gene3D" id="1.10.510.10">
    <property type="entry name" value="Transferase(Phosphotransferase) domain 1"/>
    <property type="match status" value="1"/>
</dbReference>
<dbReference type="STRING" id="857566.A0A1E3PK92"/>
<dbReference type="GO" id="GO:0004672">
    <property type="term" value="F:protein kinase activity"/>
    <property type="evidence" value="ECO:0007669"/>
    <property type="project" value="InterPro"/>
</dbReference>